<dbReference type="InterPro" id="IPR005074">
    <property type="entry name" value="Peptidase_C39"/>
</dbReference>
<dbReference type="SUPFAM" id="SSF52833">
    <property type="entry name" value="Thioredoxin-like"/>
    <property type="match status" value="1"/>
</dbReference>
<evidence type="ECO:0000256" key="6">
    <source>
        <dbReference type="ARBA" id="ARBA00023002"/>
    </source>
</evidence>
<keyword evidence="5 10" id="KW-1133">Transmembrane helix</keyword>
<dbReference type="CDD" id="cd12921">
    <property type="entry name" value="VKOR_4"/>
    <property type="match status" value="1"/>
</dbReference>
<organism evidence="12 13">
    <name type="scientific">Psychroserpens algicola</name>
    <dbReference type="NCBI Taxonomy" id="1719034"/>
    <lineage>
        <taxon>Bacteria</taxon>
        <taxon>Pseudomonadati</taxon>
        <taxon>Bacteroidota</taxon>
        <taxon>Flavobacteriia</taxon>
        <taxon>Flavobacteriales</taxon>
        <taxon>Flavobacteriaceae</taxon>
        <taxon>Psychroserpens</taxon>
    </lineage>
</organism>
<feature type="transmembrane region" description="Helical" evidence="10">
    <location>
        <begin position="138"/>
        <end position="158"/>
    </location>
</feature>
<keyword evidence="7 10" id="KW-0472">Membrane</keyword>
<evidence type="ECO:0000256" key="3">
    <source>
        <dbReference type="ARBA" id="ARBA00022692"/>
    </source>
</evidence>
<evidence type="ECO:0000256" key="5">
    <source>
        <dbReference type="ARBA" id="ARBA00022989"/>
    </source>
</evidence>
<name>A0ABT0H6V3_9FLAO</name>
<protein>
    <submittedName>
        <fullName evidence="12">Cysteine peptidase family C39 domain-containing protein</fullName>
    </submittedName>
</protein>
<gene>
    <name evidence="12" type="ORF">MUY34_05595</name>
</gene>
<feature type="transmembrane region" description="Helical" evidence="10">
    <location>
        <begin position="279"/>
        <end position="302"/>
    </location>
</feature>
<dbReference type="InterPro" id="IPR038354">
    <property type="entry name" value="VKOR_sf"/>
</dbReference>
<evidence type="ECO:0000256" key="4">
    <source>
        <dbReference type="ARBA" id="ARBA00022719"/>
    </source>
</evidence>
<evidence type="ECO:0000256" key="10">
    <source>
        <dbReference type="SAM" id="Phobius"/>
    </source>
</evidence>
<evidence type="ECO:0000259" key="11">
    <source>
        <dbReference type="SMART" id="SM00756"/>
    </source>
</evidence>
<evidence type="ECO:0000256" key="1">
    <source>
        <dbReference type="ARBA" id="ARBA00004141"/>
    </source>
</evidence>
<feature type="domain" description="Vitamin K epoxide reductase" evidence="11">
    <location>
        <begin position="160"/>
        <end position="298"/>
    </location>
</feature>
<dbReference type="EMBL" id="JALPQF010000004">
    <property type="protein sequence ID" value="MCK8480086.1"/>
    <property type="molecule type" value="Genomic_DNA"/>
</dbReference>
<dbReference type="RefSeq" id="WP_248412261.1">
    <property type="nucleotide sequence ID" value="NZ_JALPQF010000004.1"/>
</dbReference>
<evidence type="ECO:0000256" key="7">
    <source>
        <dbReference type="ARBA" id="ARBA00023136"/>
    </source>
</evidence>
<evidence type="ECO:0000256" key="8">
    <source>
        <dbReference type="ARBA" id="ARBA00023157"/>
    </source>
</evidence>
<dbReference type="Gene3D" id="1.20.1440.130">
    <property type="entry name" value="VKOR domain"/>
    <property type="match status" value="1"/>
</dbReference>
<dbReference type="Gene3D" id="3.90.70.10">
    <property type="entry name" value="Cysteine proteinases"/>
    <property type="match status" value="1"/>
</dbReference>
<dbReference type="Pfam" id="PF03412">
    <property type="entry name" value="Peptidase_C39"/>
    <property type="match status" value="1"/>
</dbReference>
<dbReference type="InterPro" id="IPR036249">
    <property type="entry name" value="Thioredoxin-like_sf"/>
</dbReference>
<reference evidence="12" key="1">
    <citation type="submission" date="2022-04" db="EMBL/GenBank/DDBJ databases">
        <authorList>
            <person name="Ren T."/>
        </authorList>
    </citation>
    <scope>NUCLEOTIDE SEQUENCE</scope>
    <source>
        <strain evidence="12">F63249</strain>
    </source>
</reference>
<dbReference type="InterPro" id="IPR012932">
    <property type="entry name" value="VKOR"/>
</dbReference>
<evidence type="ECO:0000313" key="13">
    <source>
        <dbReference type="Proteomes" id="UP001203687"/>
    </source>
</evidence>
<feature type="transmembrane region" description="Helical" evidence="10">
    <location>
        <begin position="223"/>
        <end position="243"/>
    </location>
</feature>
<keyword evidence="4" id="KW-0874">Quinone</keyword>
<evidence type="ECO:0000256" key="9">
    <source>
        <dbReference type="ARBA" id="ARBA00023284"/>
    </source>
</evidence>
<proteinExistence type="inferred from homology"/>
<keyword evidence="8" id="KW-1015">Disulfide bond</keyword>
<feature type="transmembrane region" description="Helical" evidence="10">
    <location>
        <begin position="164"/>
        <end position="182"/>
    </location>
</feature>
<keyword evidence="6" id="KW-0560">Oxidoreductase</keyword>
<evidence type="ECO:0000256" key="2">
    <source>
        <dbReference type="ARBA" id="ARBA00006214"/>
    </source>
</evidence>
<comment type="caution">
    <text evidence="12">The sequence shown here is derived from an EMBL/GenBank/DDBJ whole genome shotgun (WGS) entry which is preliminary data.</text>
</comment>
<dbReference type="SMART" id="SM00756">
    <property type="entry name" value="VKc"/>
    <property type="match status" value="1"/>
</dbReference>
<comment type="similarity">
    <text evidence="2">Belongs to the VKOR family.</text>
</comment>
<feature type="transmembrane region" description="Helical" evidence="10">
    <location>
        <begin position="308"/>
        <end position="328"/>
    </location>
</feature>
<evidence type="ECO:0000313" key="12">
    <source>
        <dbReference type="EMBL" id="MCK8480086.1"/>
    </source>
</evidence>
<sequence>MKDTLSYLLQQLLVNHNYNIDYDELSFQIKSHPTYPSLHAITGVVDHFNIENVALDIPKTKDTLNQLPKTFLAQVNVDLEDRFVVVNKTKDNCKLTLNSRNKKVLSQTEFLKIFTGIILVITPNEALSHTVISDTISIIKNGLAIGSVVLIVLLNILSNSKLETVIFLILSFLGVYCSIAIIKQEQGENSILGNAFCSKQTQSKNCNAVLTSKGSFIIKNLKLSDLSIIYFTSLFLSSFILLLNSGGFFSLKVISLIALPITIYSLYYQSLIIKKWCLLCLSVIVIIWLQALIAFLFFSYNFELKNSLVTVLTFACICLVWITTSRVFKEYKTLKQTKIEYFRFKRNFDLFNNQLKLSKLINTRTEIPKEIILGNTNSPLDITIITNPMCGPCKQVHNIIEDILTRHKASVKLTIRFNIRTDNPNNTAIRIASRLLEINDVEGNDICLAAMHDIYGNLSAEQWSKKWEICSKPNYYLSTLYDQHIWCNTHSINFTPEILINGQSFPKLYDRSDLLFFMDDLIEVTKPNKQAISINES</sequence>
<keyword evidence="3 10" id="KW-0812">Transmembrane</keyword>
<dbReference type="Proteomes" id="UP001203687">
    <property type="component" value="Unassembled WGS sequence"/>
</dbReference>
<dbReference type="Pfam" id="PF07884">
    <property type="entry name" value="VKOR"/>
    <property type="match status" value="1"/>
</dbReference>
<dbReference type="Gene3D" id="3.40.30.10">
    <property type="entry name" value="Glutaredoxin"/>
    <property type="match status" value="1"/>
</dbReference>
<comment type="subcellular location">
    <subcellularLocation>
        <location evidence="1">Membrane</location>
        <topology evidence="1">Multi-pass membrane protein</topology>
    </subcellularLocation>
</comment>
<keyword evidence="9" id="KW-0676">Redox-active center</keyword>
<keyword evidence="13" id="KW-1185">Reference proteome</keyword>
<accession>A0ABT0H6V3</accession>